<gene>
    <name evidence="3" type="ORF">HNR61_007537</name>
</gene>
<keyword evidence="4" id="KW-1185">Reference proteome</keyword>
<evidence type="ECO:0000313" key="4">
    <source>
        <dbReference type="Proteomes" id="UP000572680"/>
    </source>
</evidence>
<sequence length="264" mass="27864">MSGKHRKPSPLGIAVRTGGTLAVGAAVIGTAAATASASVPMPGKDAPRSGALAAIAAAKPAAQPVVKAAAAPPQQPQQRVQQPAQKPAQQAKPAQKPQQAKKRPTAADAIKIAESQVGIKENGAGETKFQDWYKKTERAKETVKRDGGSLDGYTDAQWCAMFVSWVGDQLGFTDQMGADAWTIAHANWFKDRDRWGTEAKPGAVVFFSWKGGKSINDIVHVGMVIKDNGDGTVKTVEGNTGNAVQIKTRNKSQIVGYGYPDYAK</sequence>
<feature type="compositionally biased region" description="Low complexity" evidence="1">
    <location>
        <begin position="66"/>
        <end position="98"/>
    </location>
</feature>
<organism evidence="3 4">
    <name type="scientific">Actinomadura namibiensis</name>
    <dbReference type="NCBI Taxonomy" id="182080"/>
    <lineage>
        <taxon>Bacteria</taxon>
        <taxon>Bacillati</taxon>
        <taxon>Actinomycetota</taxon>
        <taxon>Actinomycetes</taxon>
        <taxon>Streptosporangiales</taxon>
        <taxon>Thermomonosporaceae</taxon>
        <taxon>Actinomadura</taxon>
    </lineage>
</organism>
<dbReference type="Gene3D" id="3.90.1720.10">
    <property type="entry name" value="endopeptidase domain like (from Nostoc punctiforme)"/>
    <property type="match status" value="1"/>
</dbReference>
<dbReference type="AlphaFoldDB" id="A0A7W3QQM1"/>
<comment type="caution">
    <text evidence="3">The sequence shown here is derived from an EMBL/GenBank/DDBJ whole genome shotgun (WGS) entry which is preliminary data.</text>
</comment>
<protein>
    <recommendedName>
        <fullName evidence="2">Peptidase C51 domain-containing protein</fullName>
    </recommendedName>
</protein>
<evidence type="ECO:0000259" key="2">
    <source>
        <dbReference type="Pfam" id="PF05257"/>
    </source>
</evidence>
<dbReference type="InterPro" id="IPR007921">
    <property type="entry name" value="CHAP_dom"/>
</dbReference>
<accession>A0A7W3QQM1</accession>
<feature type="domain" description="Peptidase C51" evidence="2">
    <location>
        <begin position="154"/>
        <end position="239"/>
    </location>
</feature>
<name>A0A7W3QQM1_ACTNM</name>
<dbReference type="Proteomes" id="UP000572680">
    <property type="component" value="Unassembled WGS sequence"/>
</dbReference>
<proteinExistence type="predicted"/>
<evidence type="ECO:0000256" key="1">
    <source>
        <dbReference type="SAM" id="MobiDB-lite"/>
    </source>
</evidence>
<reference evidence="3 4" key="1">
    <citation type="submission" date="2020-08" db="EMBL/GenBank/DDBJ databases">
        <title>Genomic Encyclopedia of Type Strains, Phase IV (KMG-IV): sequencing the most valuable type-strain genomes for metagenomic binning, comparative biology and taxonomic classification.</title>
        <authorList>
            <person name="Goeker M."/>
        </authorList>
    </citation>
    <scope>NUCLEOTIDE SEQUENCE [LARGE SCALE GENOMIC DNA]</scope>
    <source>
        <strain evidence="3 4">DSM 44197</strain>
    </source>
</reference>
<dbReference type="EMBL" id="JACJIA010000013">
    <property type="protein sequence ID" value="MBA8955855.1"/>
    <property type="molecule type" value="Genomic_DNA"/>
</dbReference>
<dbReference type="Pfam" id="PF05257">
    <property type="entry name" value="CHAP"/>
    <property type="match status" value="1"/>
</dbReference>
<feature type="region of interest" description="Disordered" evidence="1">
    <location>
        <begin position="66"/>
        <end position="106"/>
    </location>
</feature>
<evidence type="ECO:0000313" key="3">
    <source>
        <dbReference type="EMBL" id="MBA8955855.1"/>
    </source>
</evidence>
<dbReference type="RefSeq" id="WP_312898287.1">
    <property type="nucleotide sequence ID" value="NZ_BAAALP010000094.1"/>
</dbReference>